<gene>
    <name evidence="1" type="ordered locus">P9303_22451</name>
</gene>
<reference evidence="1 2" key="1">
    <citation type="journal article" date="2007" name="PLoS Genet.">
        <title>Patterns and implications of gene gain and loss in the evolution of Prochlorococcus.</title>
        <authorList>
            <person name="Kettler G.C."/>
            <person name="Martiny A.C."/>
            <person name="Huang K."/>
            <person name="Zucker J."/>
            <person name="Coleman M.L."/>
            <person name="Rodrigue S."/>
            <person name="Chen F."/>
            <person name="Lapidus A."/>
            <person name="Ferriera S."/>
            <person name="Johnson J."/>
            <person name="Steglich C."/>
            <person name="Church G.M."/>
            <person name="Richardson P."/>
            <person name="Chisholm S.W."/>
        </authorList>
    </citation>
    <scope>NUCLEOTIDE SEQUENCE [LARGE SCALE GENOMIC DNA]</scope>
    <source>
        <strain evidence="1 2">MIT 9303</strain>
    </source>
</reference>
<dbReference type="EMBL" id="CP000554">
    <property type="protein sequence ID" value="ABM78980.1"/>
    <property type="molecule type" value="Genomic_DNA"/>
</dbReference>
<protein>
    <submittedName>
        <fullName evidence="1">Uncharacterized protein</fullName>
    </submittedName>
</protein>
<dbReference type="Proteomes" id="UP000002274">
    <property type="component" value="Chromosome"/>
</dbReference>
<accession>A2CBX0</accession>
<sequence>MLLHVLAFELMQENPFCSGGATDVAEANEQQPMIHSDSKRCGMSVNRFAYH</sequence>
<dbReference type="HOGENOM" id="CLU_3102520_0_0_3"/>
<dbReference type="AlphaFoldDB" id="A2CBX0"/>
<evidence type="ECO:0000313" key="2">
    <source>
        <dbReference type="Proteomes" id="UP000002274"/>
    </source>
</evidence>
<dbReference type="KEGG" id="pmf:P9303_22451"/>
<proteinExistence type="predicted"/>
<evidence type="ECO:0000313" key="1">
    <source>
        <dbReference type="EMBL" id="ABM78980.1"/>
    </source>
</evidence>
<name>A2CBX0_PROM3</name>
<organism evidence="1 2">
    <name type="scientific">Prochlorococcus marinus (strain MIT 9303)</name>
    <dbReference type="NCBI Taxonomy" id="59922"/>
    <lineage>
        <taxon>Bacteria</taxon>
        <taxon>Bacillati</taxon>
        <taxon>Cyanobacteriota</taxon>
        <taxon>Cyanophyceae</taxon>
        <taxon>Synechococcales</taxon>
        <taxon>Prochlorococcaceae</taxon>
        <taxon>Prochlorococcus</taxon>
    </lineage>
</organism>